<sequence length="141" mass="15499">MSSTLEHDPLVMEWRDAKRRFHEAAFKLISQSGMRRRPGDHDAGPAEEAALEHAKAGIAFHEATARMLSVHADLGRGASKPGMLPFGDADSVSPIAAPAHMLALQASIEQLMLQQKALEVLISYIQSEQRRLRENRMSSSA</sequence>
<name>A0A5C2RM86_9APHY</name>
<gene>
    <name evidence="1" type="ORF">L227DRAFT_617606</name>
</gene>
<evidence type="ECO:0000313" key="2">
    <source>
        <dbReference type="Proteomes" id="UP000313359"/>
    </source>
</evidence>
<proteinExistence type="predicted"/>
<dbReference type="EMBL" id="ML122344">
    <property type="protein sequence ID" value="RPD52712.1"/>
    <property type="molecule type" value="Genomic_DNA"/>
</dbReference>
<dbReference type="AlphaFoldDB" id="A0A5C2RM86"/>
<reference evidence="1" key="1">
    <citation type="journal article" date="2018" name="Genome Biol. Evol.">
        <title>Genomics and development of Lentinus tigrinus, a white-rot wood-decaying mushroom with dimorphic fruiting bodies.</title>
        <authorList>
            <person name="Wu B."/>
            <person name="Xu Z."/>
            <person name="Knudson A."/>
            <person name="Carlson A."/>
            <person name="Chen N."/>
            <person name="Kovaka S."/>
            <person name="LaButti K."/>
            <person name="Lipzen A."/>
            <person name="Pennachio C."/>
            <person name="Riley R."/>
            <person name="Schakwitz W."/>
            <person name="Umezawa K."/>
            <person name="Ohm R.A."/>
            <person name="Grigoriev I.V."/>
            <person name="Nagy L.G."/>
            <person name="Gibbons J."/>
            <person name="Hibbett D."/>
        </authorList>
    </citation>
    <scope>NUCLEOTIDE SEQUENCE [LARGE SCALE GENOMIC DNA]</scope>
    <source>
        <strain evidence="1">ALCF2SS1-6</strain>
    </source>
</reference>
<evidence type="ECO:0000313" key="1">
    <source>
        <dbReference type="EMBL" id="RPD52712.1"/>
    </source>
</evidence>
<dbReference type="Proteomes" id="UP000313359">
    <property type="component" value="Unassembled WGS sequence"/>
</dbReference>
<accession>A0A5C2RM86</accession>
<organism evidence="1 2">
    <name type="scientific">Lentinus tigrinus ALCF2SS1-6</name>
    <dbReference type="NCBI Taxonomy" id="1328759"/>
    <lineage>
        <taxon>Eukaryota</taxon>
        <taxon>Fungi</taxon>
        <taxon>Dikarya</taxon>
        <taxon>Basidiomycota</taxon>
        <taxon>Agaricomycotina</taxon>
        <taxon>Agaricomycetes</taxon>
        <taxon>Polyporales</taxon>
        <taxon>Polyporaceae</taxon>
        <taxon>Lentinus</taxon>
    </lineage>
</organism>
<keyword evidence="2" id="KW-1185">Reference proteome</keyword>
<protein>
    <submittedName>
        <fullName evidence="1">Uncharacterized protein</fullName>
    </submittedName>
</protein>